<dbReference type="Proteomes" id="UP000282311">
    <property type="component" value="Unassembled WGS sequence"/>
</dbReference>
<evidence type="ECO:0000313" key="2">
    <source>
        <dbReference type="Proteomes" id="UP000282311"/>
    </source>
</evidence>
<reference evidence="1 2" key="1">
    <citation type="journal article" date="2007" name="Int. J. Syst. Evol. Microbiol.">
        <title>Paenibacillus ginsengarvi sp. nov., isolated from soil from ginseng cultivation.</title>
        <authorList>
            <person name="Yoon M.H."/>
            <person name="Ten L.N."/>
            <person name="Im W.T."/>
        </authorList>
    </citation>
    <scope>NUCLEOTIDE SEQUENCE [LARGE SCALE GENOMIC DNA]</scope>
    <source>
        <strain evidence="1 2">KCTC 13059</strain>
    </source>
</reference>
<evidence type="ECO:0000313" key="1">
    <source>
        <dbReference type="EMBL" id="RKN79050.1"/>
    </source>
</evidence>
<comment type="caution">
    <text evidence="1">The sequence shown here is derived from an EMBL/GenBank/DDBJ whole genome shotgun (WGS) entry which is preliminary data.</text>
</comment>
<proteinExistence type="predicted"/>
<accession>A0A3B0C192</accession>
<name>A0A3B0C192_9BACL</name>
<organism evidence="1 2">
    <name type="scientific">Paenibacillus ginsengarvi</name>
    <dbReference type="NCBI Taxonomy" id="400777"/>
    <lineage>
        <taxon>Bacteria</taxon>
        <taxon>Bacillati</taxon>
        <taxon>Bacillota</taxon>
        <taxon>Bacilli</taxon>
        <taxon>Bacillales</taxon>
        <taxon>Paenibacillaceae</taxon>
        <taxon>Paenibacillus</taxon>
    </lineage>
</organism>
<dbReference type="AlphaFoldDB" id="A0A3B0C192"/>
<protein>
    <submittedName>
        <fullName evidence="1">Uncharacterized protein</fullName>
    </submittedName>
</protein>
<dbReference type="EMBL" id="RBAH01000017">
    <property type="protein sequence ID" value="RKN79050.1"/>
    <property type="molecule type" value="Genomic_DNA"/>
</dbReference>
<keyword evidence="2" id="KW-1185">Reference proteome</keyword>
<gene>
    <name evidence="1" type="ORF">D7M11_22030</name>
</gene>
<sequence>MRLLLVAAYVDKAVIPIVFKPLRAAFFLNIIRIEKVRGSPQSIWNKLRSLLFTLWGIFNRPGPGGEQEPA</sequence>